<reference evidence="9" key="1">
    <citation type="submission" date="2017-07" db="EMBL/GenBank/DDBJ databases">
        <authorList>
            <person name="Varghese N."/>
            <person name="Submissions S."/>
        </authorList>
    </citation>
    <scope>NUCLEOTIDE SEQUENCE [LARGE SCALE GENOMIC DNA]</scope>
    <source>
        <strain evidence="9">NLAE-zl-C134</strain>
    </source>
</reference>
<evidence type="ECO:0000256" key="3">
    <source>
        <dbReference type="ARBA" id="ARBA00022723"/>
    </source>
</evidence>
<evidence type="ECO:0000313" key="8">
    <source>
        <dbReference type="EMBL" id="SUQ15102.1"/>
    </source>
</evidence>
<keyword evidence="3 6" id="KW-0479">Metal-binding</keyword>
<evidence type="ECO:0000256" key="2">
    <source>
        <dbReference type="ARBA" id="ARBA00008072"/>
    </source>
</evidence>
<dbReference type="SUPFAM" id="SSF50129">
    <property type="entry name" value="GroES-like"/>
    <property type="match status" value="1"/>
</dbReference>
<evidence type="ECO:0000256" key="6">
    <source>
        <dbReference type="RuleBase" id="RU361277"/>
    </source>
</evidence>
<gene>
    <name evidence="8" type="ORF">SAMN05216529_1103</name>
</gene>
<dbReference type="InterPro" id="IPR020843">
    <property type="entry name" value="ER"/>
</dbReference>
<dbReference type="InterPro" id="IPR013149">
    <property type="entry name" value="ADH-like_C"/>
</dbReference>
<dbReference type="Pfam" id="PF00107">
    <property type="entry name" value="ADH_zinc_N"/>
    <property type="match status" value="1"/>
</dbReference>
<keyword evidence="4 6" id="KW-0862">Zinc</keyword>
<keyword evidence="5" id="KW-0560">Oxidoreductase</keyword>
<dbReference type="RefSeq" id="WP_109712620.1">
    <property type="nucleotide sequence ID" value="NZ_QGDS01000010.1"/>
</dbReference>
<dbReference type="OrthoDB" id="9777057at2"/>
<dbReference type="Pfam" id="PF08240">
    <property type="entry name" value="ADH_N"/>
    <property type="match status" value="1"/>
</dbReference>
<dbReference type="SUPFAM" id="SSF51735">
    <property type="entry name" value="NAD(P)-binding Rossmann-fold domains"/>
    <property type="match status" value="1"/>
</dbReference>
<dbReference type="SMART" id="SM00829">
    <property type="entry name" value="PKS_ER"/>
    <property type="match status" value="1"/>
</dbReference>
<protein>
    <submittedName>
        <fullName evidence="8">L-iditol 2-dehydrogenase</fullName>
    </submittedName>
</protein>
<dbReference type="AlphaFoldDB" id="A0A315ZTN8"/>
<dbReference type="InterPro" id="IPR013154">
    <property type="entry name" value="ADH-like_N"/>
</dbReference>
<evidence type="ECO:0000256" key="1">
    <source>
        <dbReference type="ARBA" id="ARBA00001947"/>
    </source>
</evidence>
<dbReference type="Proteomes" id="UP000254051">
    <property type="component" value="Unassembled WGS sequence"/>
</dbReference>
<name>A0A315ZTN8_9FIRM</name>
<dbReference type="PANTHER" id="PTHR43161:SF9">
    <property type="entry name" value="SORBITOL DEHYDROGENASE"/>
    <property type="match status" value="1"/>
</dbReference>
<dbReference type="InterPro" id="IPR045306">
    <property type="entry name" value="SDH-like"/>
</dbReference>
<dbReference type="GO" id="GO:0016616">
    <property type="term" value="F:oxidoreductase activity, acting on the CH-OH group of donors, NAD or NADP as acceptor"/>
    <property type="evidence" value="ECO:0007669"/>
    <property type="project" value="InterPro"/>
</dbReference>
<dbReference type="PROSITE" id="PS00059">
    <property type="entry name" value="ADH_ZINC"/>
    <property type="match status" value="1"/>
</dbReference>
<proteinExistence type="inferred from homology"/>
<accession>A0A315ZTN8</accession>
<evidence type="ECO:0000256" key="5">
    <source>
        <dbReference type="ARBA" id="ARBA00023002"/>
    </source>
</evidence>
<dbReference type="Gene3D" id="3.90.180.10">
    <property type="entry name" value="Medium-chain alcohol dehydrogenases, catalytic domain"/>
    <property type="match status" value="1"/>
</dbReference>
<dbReference type="GO" id="GO:0008270">
    <property type="term" value="F:zinc ion binding"/>
    <property type="evidence" value="ECO:0007669"/>
    <property type="project" value="InterPro"/>
</dbReference>
<dbReference type="EMBL" id="UHJJ01000010">
    <property type="protein sequence ID" value="SUQ15102.1"/>
    <property type="molecule type" value="Genomic_DNA"/>
</dbReference>
<keyword evidence="9" id="KW-1185">Reference proteome</keyword>
<dbReference type="Gene3D" id="3.40.50.720">
    <property type="entry name" value="NAD(P)-binding Rossmann-like Domain"/>
    <property type="match status" value="1"/>
</dbReference>
<dbReference type="PANTHER" id="PTHR43161">
    <property type="entry name" value="SORBITOL DEHYDROGENASE"/>
    <property type="match status" value="1"/>
</dbReference>
<feature type="domain" description="Enoyl reductase (ER)" evidence="7">
    <location>
        <begin position="12"/>
        <end position="345"/>
    </location>
</feature>
<evidence type="ECO:0000259" key="7">
    <source>
        <dbReference type="SMART" id="SM00829"/>
    </source>
</evidence>
<dbReference type="CDD" id="cd05285">
    <property type="entry name" value="sorbitol_DH"/>
    <property type="match status" value="1"/>
</dbReference>
<dbReference type="InterPro" id="IPR036291">
    <property type="entry name" value="NAD(P)-bd_dom_sf"/>
</dbReference>
<evidence type="ECO:0000313" key="9">
    <source>
        <dbReference type="Proteomes" id="UP000254051"/>
    </source>
</evidence>
<dbReference type="InterPro" id="IPR011032">
    <property type="entry name" value="GroES-like_sf"/>
</dbReference>
<evidence type="ECO:0000256" key="4">
    <source>
        <dbReference type="ARBA" id="ARBA00022833"/>
    </source>
</evidence>
<sequence>MEGKMKVAVMTGAKKMEWVERNIPQPQKGELLIKLEYVGVCGSDLHFYEAGRLGNWVPDGPLVLGHEPGGIVEEVGEDVKGFEKGDRIAIEPGVPCGVCEMCKKGFYNLCPDMSFMAIPKERDGVFSDYCVHPANMCYKLPENVDTMEGALIEPLSVGFHAAKIAEAEIGQSAVVLGCGCIGLVTIMVLKARGIQEIYAVDVIDKRLEKAKEVGAKEAFNAKEINIEEFVKTLPGGGVDLVFETAGSEFTTRQSAKLIKNGGRVVLVGMCAEPEVVVDIGSLSAKEGDLKTIFRYRNLYPAAIKVVSEGTIPLKSIVSHVFDFKDVIEGVAYNVEHKEDVIKAVIKY</sequence>
<comment type="cofactor">
    <cofactor evidence="1 6">
        <name>Zn(2+)</name>
        <dbReference type="ChEBI" id="CHEBI:29105"/>
    </cofactor>
</comment>
<dbReference type="InterPro" id="IPR002328">
    <property type="entry name" value="ADH_Zn_CS"/>
</dbReference>
<organism evidence="8 9">
    <name type="scientific">Faecalicatena contorta</name>
    <dbReference type="NCBI Taxonomy" id="39482"/>
    <lineage>
        <taxon>Bacteria</taxon>
        <taxon>Bacillati</taxon>
        <taxon>Bacillota</taxon>
        <taxon>Clostridia</taxon>
        <taxon>Lachnospirales</taxon>
        <taxon>Lachnospiraceae</taxon>
        <taxon>Faecalicatena</taxon>
    </lineage>
</organism>
<comment type="similarity">
    <text evidence="2 6">Belongs to the zinc-containing alcohol dehydrogenase family.</text>
</comment>